<name>A0A4Q7UFI1_9ACTN</name>
<dbReference type="InterPro" id="IPR010982">
    <property type="entry name" value="Lambda_DNA-bd_dom_sf"/>
</dbReference>
<comment type="caution">
    <text evidence="2">The sequence shown here is derived from an EMBL/GenBank/DDBJ whole genome shotgun (WGS) entry which is preliminary data.</text>
</comment>
<dbReference type="Pfam" id="PF13560">
    <property type="entry name" value="HTH_31"/>
    <property type="match status" value="1"/>
</dbReference>
<evidence type="ECO:0000313" key="2">
    <source>
        <dbReference type="EMBL" id="RZT78249.1"/>
    </source>
</evidence>
<keyword evidence="3" id="KW-1185">Reference proteome</keyword>
<organism evidence="2 3">
    <name type="scientific">Micromonospora violae</name>
    <dbReference type="NCBI Taxonomy" id="1278207"/>
    <lineage>
        <taxon>Bacteria</taxon>
        <taxon>Bacillati</taxon>
        <taxon>Actinomycetota</taxon>
        <taxon>Actinomycetes</taxon>
        <taxon>Micromonosporales</taxon>
        <taxon>Micromonosporaceae</taxon>
        <taxon>Micromonospora</taxon>
    </lineage>
</organism>
<evidence type="ECO:0000313" key="3">
    <source>
        <dbReference type="Proteomes" id="UP000293781"/>
    </source>
</evidence>
<dbReference type="GO" id="GO:0003677">
    <property type="term" value="F:DNA binding"/>
    <property type="evidence" value="ECO:0007669"/>
    <property type="project" value="InterPro"/>
</dbReference>
<dbReference type="RefSeq" id="WP_165435738.1">
    <property type="nucleotide sequence ID" value="NZ_SHKK01000001.1"/>
</dbReference>
<proteinExistence type="predicted"/>
<dbReference type="InterPro" id="IPR041413">
    <property type="entry name" value="MLTR_LBD"/>
</dbReference>
<evidence type="ECO:0000259" key="1">
    <source>
        <dbReference type="PROSITE" id="PS50943"/>
    </source>
</evidence>
<feature type="domain" description="HTH cro/C1-type" evidence="1">
    <location>
        <begin position="35"/>
        <end position="82"/>
    </location>
</feature>
<dbReference type="Proteomes" id="UP000293781">
    <property type="component" value="Unassembled WGS sequence"/>
</dbReference>
<reference evidence="2 3" key="1">
    <citation type="submission" date="2019-02" db="EMBL/GenBank/DDBJ databases">
        <title>Sequencing the genomes of 1000 actinobacteria strains.</title>
        <authorList>
            <person name="Klenk H.-P."/>
        </authorList>
    </citation>
    <scope>NUCLEOTIDE SEQUENCE [LARGE SCALE GENOMIC DNA]</scope>
    <source>
        <strain evidence="2 3">DSM 45888</strain>
    </source>
</reference>
<dbReference type="PROSITE" id="PS50943">
    <property type="entry name" value="HTH_CROC1"/>
    <property type="match status" value="1"/>
</dbReference>
<dbReference type="SUPFAM" id="SSF47413">
    <property type="entry name" value="lambda repressor-like DNA-binding domains"/>
    <property type="match status" value="1"/>
</dbReference>
<dbReference type="CDD" id="cd00093">
    <property type="entry name" value="HTH_XRE"/>
    <property type="match status" value="1"/>
</dbReference>
<dbReference type="SMART" id="SM00530">
    <property type="entry name" value="HTH_XRE"/>
    <property type="match status" value="1"/>
</dbReference>
<sequence>MERNTALRDFLRSRRAQVSPAQAGLIDGSGRRVPGLRREEVAALAGVSVDYYMRLEQGRNVSPSDSVLDSLATALRLSPAQRAQLYLLVRGRSKHEADRVPDNHPNITGLLRAVAVPAIVVGRGSEVIGANALHRELTTDFETFPLERRYYAYWLFADAGAREVMVTWEHSARETVGVLRAAVTRFPEDRRLHRLVENLNAASPEFRALWDEHDVATPASSVKVYRHPLIGSLALRQVAAQLPDDVWLYLYWADPGTDAEAALQRLRDVVADALSRPPAPPR</sequence>
<dbReference type="Gene3D" id="1.10.260.40">
    <property type="entry name" value="lambda repressor-like DNA-binding domains"/>
    <property type="match status" value="1"/>
</dbReference>
<dbReference type="PANTHER" id="PTHR35010">
    <property type="entry name" value="BLL4672 PROTEIN-RELATED"/>
    <property type="match status" value="1"/>
</dbReference>
<dbReference type="Pfam" id="PF17765">
    <property type="entry name" value="MLTR_LBD"/>
    <property type="match status" value="1"/>
</dbReference>
<accession>A0A4Q7UFI1</accession>
<gene>
    <name evidence="2" type="ORF">EV382_1431</name>
</gene>
<dbReference type="AlphaFoldDB" id="A0A4Q7UFI1"/>
<dbReference type="InterPro" id="IPR001387">
    <property type="entry name" value="Cro/C1-type_HTH"/>
</dbReference>
<protein>
    <submittedName>
        <fullName evidence="2">Helix-turn-helix protein</fullName>
    </submittedName>
</protein>
<dbReference type="PANTHER" id="PTHR35010:SF2">
    <property type="entry name" value="BLL4672 PROTEIN"/>
    <property type="match status" value="1"/>
</dbReference>
<dbReference type="EMBL" id="SHKK01000001">
    <property type="protein sequence ID" value="RZT78249.1"/>
    <property type="molecule type" value="Genomic_DNA"/>
</dbReference>
<dbReference type="Gene3D" id="3.30.450.180">
    <property type="match status" value="1"/>
</dbReference>